<dbReference type="Pfam" id="PF21537">
    <property type="entry name" value="DUF1980_C"/>
    <property type="match status" value="1"/>
</dbReference>
<evidence type="ECO:0000313" key="5">
    <source>
        <dbReference type="Proteomes" id="UP000654604"/>
    </source>
</evidence>
<protein>
    <submittedName>
        <fullName evidence="4">TIGR03943 family protein</fullName>
    </submittedName>
</protein>
<feature type="transmembrane region" description="Helical" evidence="1">
    <location>
        <begin position="43"/>
        <end position="63"/>
    </location>
</feature>
<gene>
    <name evidence="4" type="ORF">IQ215_09570</name>
</gene>
<evidence type="ECO:0000256" key="1">
    <source>
        <dbReference type="SAM" id="Phobius"/>
    </source>
</evidence>
<dbReference type="Proteomes" id="UP000654604">
    <property type="component" value="Unassembled WGS sequence"/>
</dbReference>
<dbReference type="InterPro" id="IPR048447">
    <property type="entry name" value="DUF1980_C"/>
</dbReference>
<keyword evidence="1" id="KW-0812">Transmembrane</keyword>
<dbReference type="EMBL" id="JADEWC010000020">
    <property type="protein sequence ID" value="MBE9222941.1"/>
    <property type="molecule type" value="Genomic_DNA"/>
</dbReference>
<feature type="domain" description="DUF1980" evidence="3">
    <location>
        <begin position="155"/>
        <end position="267"/>
    </location>
</feature>
<feature type="domain" description="DUF1980" evidence="2">
    <location>
        <begin position="20"/>
        <end position="120"/>
    </location>
</feature>
<dbReference type="InterPro" id="IPR052955">
    <property type="entry name" value="UPF0703_membrane_permease"/>
</dbReference>
<keyword evidence="1" id="KW-0472">Membrane</keyword>
<evidence type="ECO:0000259" key="3">
    <source>
        <dbReference type="Pfam" id="PF21537"/>
    </source>
</evidence>
<reference evidence="4 5" key="1">
    <citation type="submission" date="2020-10" db="EMBL/GenBank/DDBJ databases">
        <authorList>
            <person name="Castelo-Branco R."/>
            <person name="Eusebio N."/>
            <person name="Adriana R."/>
            <person name="Vieira A."/>
            <person name="Brugerolle De Fraissinette N."/>
            <person name="Rezende De Castro R."/>
            <person name="Schneider M.P."/>
            <person name="Vasconcelos V."/>
            <person name="Leao P.N."/>
        </authorList>
    </citation>
    <scope>NUCLEOTIDE SEQUENCE [LARGE SCALE GENOMIC DNA]</scope>
    <source>
        <strain evidence="4 5">LEGE 03274</strain>
    </source>
</reference>
<feature type="transmembrane region" description="Helical" evidence="1">
    <location>
        <begin position="84"/>
        <end position="105"/>
    </location>
</feature>
<evidence type="ECO:0000313" key="4">
    <source>
        <dbReference type="EMBL" id="MBE9222941.1"/>
    </source>
</evidence>
<dbReference type="InterPro" id="IPR015402">
    <property type="entry name" value="DUF1980"/>
</dbReference>
<dbReference type="RefSeq" id="WP_193801088.1">
    <property type="nucleotide sequence ID" value="NZ_JADEWC010000020.1"/>
</dbReference>
<evidence type="ECO:0000259" key="2">
    <source>
        <dbReference type="Pfam" id="PF09323"/>
    </source>
</evidence>
<dbReference type="NCBIfam" id="TIGR03943">
    <property type="entry name" value="TIGR03943 family putative permease subunit"/>
    <property type="match status" value="1"/>
</dbReference>
<dbReference type="PANTHER" id="PTHR40047:SF1">
    <property type="entry name" value="UPF0703 PROTEIN YCGQ"/>
    <property type="match status" value="1"/>
</dbReference>
<dbReference type="PANTHER" id="PTHR40047">
    <property type="entry name" value="UPF0703 PROTEIN YCGQ"/>
    <property type="match status" value="1"/>
</dbReference>
<dbReference type="InterPro" id="IPR048493">
    <property type="entry name" value="DUF1980_N"/>
</dbReference>
<proteinExistence type="predicted"/>
<organism evidence="4 5">
    <name type="scientific">Cyanobacterium stanieri LEGE 03274</name>
    <dbReference type="NCBI Taxonomy" id="1828756"/>
    <lineage>
        <taxon>Bacteria</taxon>
        <taxon>Bacillati</taxon>
        <taxon>Cyanobacteriota</taxon>
        <taxon>Cyanophyceae</taxon>
        <taxon>Oscillatoriophycideae</taxon>
        <taxon>Chroococcales</taxon>
        <taxon>Geminocystaceae</taxon>
        <taxon>Cyanobacterium</taxon>
    </lineage>
</organism>
<comment type="caution">
    <text evidence="4">The sequence shown here is derived from an EMBL/GenBank/DDBJ whole genome shotgun (WGS) entry which is preliminary data.</text>
</comment>
<dbReference type="Pfam" id="PF09323">
    <property type="entry name" value="DUF1980"/>
    <property type="match status" value="1"/>
</dbReference>
<keyword evidence="1" id="KW-1133">Transmembrane helix</keyword>
<accession>A0ABR9V4X9</accession>
<name>A0ABR9V4X9_9CHRO</name>
<feature type="transmembrane region" description="Helical" evidence="1">
    <location>
        <begin position="7"/>
        <end position="31"/>
    </location>
</feature>
<keyword evidence="5" id="KW-1185">Reference proteome</keyword>
<sequence length="267" mass="30490">MKTIKKNLLFFPLLDLSAFFFWGLLLFKYWATGELNRLIHPNYFLLVFIASIVLLIISALKVLQIYLRYYRRKTYMRSDNQNSILLLPKGWGSSILIIVAVFGLVTEPMILNSQSAMQRGLVDSLPPVTLQLQSFGAGTKPEERTIIEWVRTLHVYPEPDTYKGQKADVTGFVVHLDSLPEDYVYLSRFIITCCAVDAYPVGIPVKLPESRENYPPDTWLRVEGEMMTQTLPPLATTITNTQREVRHLVLNASDVEVVPTPDDPYGY</sequence>